<reference evidence="2" key="1">
    <citation type="submission" date="2022-12" db="EMBL/GenBank/DDBJ databases">
        <authorList>
            <person name="Petersen C."/>
        </authorList>
    </citation>
    <scope>NUCLEOTIDE SEQUENCE</scope>
    <source>
        <strain evidence="2">IBT 29677</strain>
    </source>
</reference>
<sequence length="139" mass="15764">MTYFRKLRSFFATAARQCPPTEPPHNAENTREATQPKNDPTLQQEQEYSNDDPYAALSEIAAPEPVERISEAELARHPSLEQGYANSRGDYYGALSEVAAPEPIERLTEEETARHPSLEQRLSRISNHRFVTHRGSDII</sequence>
<dbReference type="AlphaFoldDB" id="A0A9W9VZ32"/>
<dbReference type="OrthoDB" id="4304195at2759"/>
<protein>
    <submittedName>
        <fullName evidence="2">Uncharacterized protein</fullName>
    </submittedName>
</protein>
<dbReference type="EMBL" id="JAPZBU010000008">
    <property type="protein sequence ID" value="KAJ5392064.1"/>
    <property type="molecule type" value="Genomic_DNA"/>
</dbReference>
<evidence type="ECO:0000256" key="1">
    <source>
        <dbReference type="SAM" id="MobiDB-lite"/>
    </source>
</evidence>
<gene>
    <name evidence="2" type="ORF">N7509_007554</name>
</gene>
<dbReference type="RefSeq" id="XP_056487742.1">
    <property type="nucleotide sequence ID" value="XM_056632191.1"/>
</dbReference>
<organism evidence="2 3">
    <name type="scientific">Penicillium cosmopolitanum</name>
    <dbReference type="NCBI Taxonomy" id="1131564"/>
    <lineage>
        <taxon>Eukaryota</taxon>
        <taxon>Fungi</taxon>
        <taxon>Dikarya</taxon>
        <taxon>Ascomycota</taxon>
        <taxon>Pezizomycotina</taxon>
        <taxon>Eurotiomycetes</taxon>
        <taxon>Eurotiomycetidae</taxon>
        <taxon>Eurotiales</taxon>
        <taxon>Aspergillaceae</taxon>
        <taxon>Penicillium</taxon>
    </lineage>
</organism>
<dbReference type="Proteomes" id="UP001147747">
    <property type="component" value="Unassembled WGS sequence"/>
</dbReference>
<keyword evidence="3" id="KW-1185">Reference proteome</keyword>
<reference evidence="2" key="2">
    <citation type="journal article" date="2023" name="IMA Fungus">
        <title>Comparative genomic study of the Penicillium genus elucidates a diverse pangenome and 15 lateral gene transfer events.</title>
        <authorList>
            <person name="Petersen C."/>
            <person name="Sorensen T."/>
            <person name="Nielsen M.R."/>
            <person name="Sondergaard T.E."/>
            <person name="Sorensen J.L."/>
            <person name="Fitzpatrick D.A."/>
            <person name="Frisvad J.C."/>
            <person name="Nielsen K.L."/>
        </authorList>
    </citation>
    <scope>NUCLEOTIDE SEQUENCE</scope>
    <source>
        <strain evidence="2">IBT 29677</strain>
    </source>
</reference>
<proteinExistence type="predicted"/>
<evidence type="ECO:0000313" key="2">
    <source>
        <dbReference type="EMBL" id="KAJ5392064.1"/>
    </source>
</evidence>
<name>A0A9W9VZ32_9EURO</name>
<accession>A0A9W9VZ32</accession>
<evidence type="ECO:0000313" key="3">
    <source>
        <dbReference type="Proteomes" id="UP001147747"/>
    </source>
</evidence>
<feature type="region of interest" description="Disordered" evidence="1">
    <location>
        <begin position="14"/>
        <end position="52"/>
    </location>
</feature>
<dbReference type="GeneID" id="81371171"/>
<feature type="compositionally biased region" description="Polar residues" evidence="1">
    <location>
        <begin position="32"/>
        <end position="47"/>
    </location>
</feature>
<comment type="caution">
    <text evidence="2">The sequence shown here is derived from an EMBL/GenBank/DDBJ whole genome shotgun (WGS) entry which is preliminary data.</text>
</comment>